<dbReference type="AlphaFoldDB" id="A0A1X0QM23"/>
<dbReference type="Proteomes" id="UP000242414">
    <property type="component" value="Unassembled WGS sequence"/>
</dbReference>
<dbReference type="OrthoDB" id="2270798at2759"/>
<gene>
    <name evidence="1" type="ORF">BCV72DRAFT_98213</name>
</gene>
<feature type="non-terminal residue" evidence="1">
    <location>
        <position position="1"/>
    </location>
</feature>
<sequence length="1174" mass="121732">TTTTSGSQIDVIVKESDVIVGEKGTVIKTEEATEVSKVETAGGVIAGTVTEAIVKDKDVASTIGAIVKNTESVTVEVISGDKKVETVVDTSDIMEIISKVETDASKTDVVETVQQKKETDTEKTISKTDAVAAGIVAGAVAEAIIKDKSSGIEATVDESETTVVKVISGDKKSETVVGDVGTKSDSSNVDVIVKETVSGNVTAVEETKDTKASGIISGVVTEVISSDKEISSITDSIAKESEFISVEVIAGDKKAETVVDTKEIASEDVTITADIVTGGVRDVIAEDKTVASITETIVKDSDSVSIGVVTGDKNSETVISVDDKIIVGESATSVEIVETREKTTAPTIADKVTETIITDDKVSSAIESVVHEADSVTVEVITGDKKAGTTIDTSAIRDSASKAQVVGEKTRDNADKLTSIKEIATGVIAGAVVEAVASDSKTETIITEIDTVSVEVIKGDKKIESVRDTDAKDKVNVIIKESDASTDEVKVADTVSTEAVTAGVITGAVVEAICKDEETAKVVDSIVKESKDVTVDVVVGDRIEGETSITKVNVIVKEVEVSSDEVIDTKDATVVPEMVSEGIVDVVAGAVTETIVSNKEISSKLDTAIKESDAVVVEVIAGDKKTGTIVDVTSEEVTTGKADVVIKDKPTVETVEKKETTEATVGGIITGAVTEAIVSDKEVSTTIGTIVKEFNTVTAEADTTDKKTEAVKTATEEETVLGSTVDVVKQKSDIVVEKTQDISTVEVIGVIAGTVAESVTKDKDVVSTIDMAAKKSDNAFVEVAAGDKTSQVVVGQIKDKDSVTTIEEAESTVVSVEVTGNEDISTSKKTDTTDIVGSDVDVIDKESITQVVKKTEAITAGIVAGAVTETVVGNKETISVIEEIVRKSGNVTVEVVTDKTGSQDNVAGGSKIGIIVKESDKVTDTEAEKVKTDVTGTVAGAVVEAIVSNKETSSAIEAIIKESDSVHIEVITGETIIQNVIDVTDVTVEEEVTHETVSAAEAITAGVVASGVVAAIVGNETVSSNVETIVKGSESVEIEVVAVGRTPESVDVTEGQHTSSQIGVVVKESTSAEKKPIFTKDKVSIGSTIARTIVQSVLDDKKTASAVESTIKKFDSVSIQVAAGNEKTETVIDTTTVTGEIVSDIKIDVIEKIEQDTVTAGVIAGAVTETIVAD</sequence>
<name>A0A1X0QM23_RHIZD</name>
<protein>
    <submittedName>
        <fullName evidence="1">Uncharacterized protein</fullName>
    </submittedName>
</protein>
<reference evidence="1" key="1">
    <citation type="journal article" date="2016" name="Proc. Natl. Acad. Sci. U.S.A.">
        <title>Lipid metabolic changes in an early divergent fungus govern the establishment of a mutualistic symbiosis with endobacteria.</title>
        <authorList>
            <person name="Lastovetsky O.A."/>
            <person name="Gaspar M.L."/>
            <person name="Mondo S.J."/>
            <person name="LaButti K.M."/>
            <person name="Sandor L."/>
            <person name="Grigoriev I.V."/>
            <person name="Henry S.A."/>
            <person name="Pawlowska T.E."/>
        </authorList>
    </citation>
    <scope>NUCLEOTIDE SEQUENCE [LARGE SCALE GENOMIC DNA]</scope>
    <source>
        <strain evidence="1">ATCC 52814</strain>
    </source>
</reference>
<feature type="non-terminal residue" evidence="1">
    <location>
        <position position="1174"/>
    </location>
</feature>
<dbReference type="EMBL" id="KV922279">
    <property type="protein sequence ID" value="ORE00794.1"/>
    <property type="molecule type" value="Genomic_DNA"/>
</dbReference>
<dbReference type="VEuPathDB" id="FungiDB:BCV72DRAFT_98213"/>
<organism evidence="1">
    <name type="scientific">Rhizopus microsporus var. microsporus</name>
    <dbReference type="NCBI Taxonomy" id="86635"/>
    <lineage>
        <taxon>Eukaryota</taxon>
        <taxon>Fungi</taxon>
        <taxon>Fungi incertae sedis</taxon>
        <taxon>Mucoromycota</taxon>
        <taxon>Mucoromycotina</taxon>
        <taxon>Mucoromycetes</taxon>
        <taxon>Mucorales</taxon>
        <taxon>Mucorineae</taxon>
        <taxon>Rhizopodaceae</taxon>
        <taxon>Rhizopus</taxon>
    </lineage>
</organism>
<evidence type="ECO:0000313" key="1">
    <source>
        <dbReference type="EMBL" id="ORE00794.1"/>
    </source>
</evidence>
<proteinExistence type="predicted"/>
<accession>A0A1X0QM23</accession>